<evidence type="ECO:0000256" key="2">
    <source>
        <dbReference type="SAM" id="SignalP"/>
    </source>
</evidence>
<evidence type="ECO:0000256" key="1">
    <source>
        <dbReference type="SAM" id="MobiDB-lite"/>
    </source>
</evidence>
<gene>
    <name evidence="3" type="ORF">KI659_10045</name>
</gene>
<feature type="compositionally biased region" description="Polar residues" evidence="1">
    <location>
        <begin position="208"/>
        <end position="220"/>
    </location>
</feature>
<evidence type="ECO:0000313" key="3">
    <source>
        <dbReference type="EMBL" id="MBS9524356.1"/>
    </source>
</evidence>
<proteinExistence type="predicted"/>
<feature type="signal peptide" evidence="2">
    <location>
        <begin position="1"/>
        <end position="20"/>
    </location>
</feature>
<dbReference type="EMBL" id="JAHCMY010000004">
    <property type="protein sequence ID" value="MBS9524356.1"/>
    <property type="molecule type" value="Genomic_DNA"/>
</dbReference>
<feature type="chain" id="PRO_5042992067" description="Curlin associated repeat-containing protein" evidence="2">
    <location>
        <begin position="21"/>
        <end position="220"/>
    </location>
</feature>
<dbReference type="Proteomes" id="UP001319104">
    <property type="component" value="Unassembled WGS sequence"/>
</dbReference>
<feature type="region of interest" description="Disordered" evidence="1">
    <location>
        <begin position="197"/>
        <end position="220"/>
    </location>
</feature>
<organism evidence="3 4">
    <name type="scientific">Litoribacter ruber</name>
    <dbReference type="NCBI Taxonomy" id="702568"/>
    <lineage>
        <taxon>Bacteria</taxon>
        <taxon>Pseudomonadati</taxon>
        <taxon>Bacteroidota</taxon>
        <taxon>Cytophagia</taxon>
        <taxon>Cytophagales</taxon>
        <taxon>Cyclobacteriaceae</taxon>
        <taxon>Litoribacter</taxon>
    </lineage>
</organism>
<name>A0AAP2CGS2_9BACT</name>
<protein>
    <recommendedName>
        <fullName evidence="5">Curlin associated repeat-containing protein</fullName>
    </recommendedName>
</protein>
<comment type="caution">
    <text evidence="3">The sequence shown here is derived from an EMBL/GenBank/DDBJ whole genome shotgun (WGS) entry which is preliminary data.</text>
</comment>
<dbReference type="AlphaFoldDB" id="A0AAP2CGS2"/>
<evidence type="ECO:0008006" key="5">
    <source>
        <dbReference type="Google" id="ProtNLM"/>
    </source>
</evidence>
<keyword evidence="2" id="KW-0732">Signal</keyword>
<dbReference type="RefSeq" id="WP_213945213.1">
    <property type="nucleotide sequence ID" value="NZ_JAHCMY010000004.1"/>
</dbReference>
<reference evidence="3 4" key="1">
    <citation type="submission" date="2021-05" db="EMBL/GenBank/DDBJ databases">
        <authorList>
            <person name="Zhang Z.D."/>
            <person name="Osman G."/>
        </authorList>
    </citation>
    <scope>NUCLEOTIDE SEQUENCE [LARGE SCALE GENOMIC DNA]</scope>
    <source>
        <strain evidence="3 4">KCTC 32217</strain>
    </source>
</reference>
<sequence length="220" mass="23438">MKKSSVLIFTFFLSITISLAQQEEELTRWDQIDLINVQAIDLFIPVVSSNAAIIRQIGNNNEVDLNQTQQGLHLNQAIILQQGNQNKSILGQSGSGLATILQQTGNHNQFNLGMLGAFIQVSASQNGNRNQISGVVANSSATPSTLDLSQIGNNNQIEVNLIGGNLGATPVVINQQGNNQRVRANQDSFSSPIKITQTPGAGGAGMQVSVTSSQFGMPVR</sequence>
<evidence type="ECO:0000313" key="4">
    <source>
        <dbReference type="Proteomes" id="UP001319104"/>
    </source>
</evidence>
<keyword evidence="4" id="KW-1185">Reference proteome</keyword>
<accession>A0AAP2CGS2</accession>